<organism evidence="1 2">
    <name type="scientific">Dermacentor silvarum</name>
    <name type="common">Tick</name>
    <dbReference type="NCBI Taxonomy" id="543639"/>
    <lineage>
        <taxon>Eukaryota</taxon>
        <taxon>Metazoa</taxon>
        <taxon>Ecdysozoa</taxon>
        <taxon>Arthropoda</taxon>
        <taxon>Chelicerata</taxon>
        <taxon>Arachnida</taxon>
        <taxon>Acari</taxon>
        <taxon>Parasitiformes</taxon>
        <taxon>Ixodida</taxon>
        <taxon>Ixodoidea</taxon>
        <taxon>Ixodidae</taxon>
        <taxon>Rhipicephalinae</taxon>
        <taxon>Dermacentor</taxon>
    </lineage>
</organism>
<evidence type="ECO:0000313" key="2">
    <source>
        <dbReference type="Proteomes" id="UP000821865"/>
    </source>
</evidence>
<keyword evidence="2" id="KW-1185">Reference proteome</keyword>
<accession>A0ACB8CRM1</accession>
<dbReference type="Proteomes" id="UP000821865">
    <property type="component" value="Chromosome 5"/>
</dbReference>
<name>A0ACB8CRM1_DERSI</name>
<sequence length="320" mass="35565">MAGDNGSPSRDLTAAEYCYGCRTNSKRCVRCRPPARQQVSTQTEGIFEFSLSKSLESGDLADVEILVDSCHFPGQRATFKAHKMILALQNDVFKAMFYGDFAKEDSILITDLHPEGVRGLLRYFYSGRLDVGNVHQAACTRTAAAKYLIPKLEERCLAFVNGCMKLDDVCPFLDYVLTMGEEGARAPARALIRKNSFGVISSARFKSSTLHTVRYVLRHATNVSESSVLQAVHSWALQQWLTPSSEGDELADVRVNVRAIMLPLFSELRFLALTATEFVEGPNTWGILTDSEARAILSNIVKERSMTMPDGFCKIRTART</sequence>
<reference evidence="1" key="1">
    <citation type="submission" date="2020-05" db="EMBL/GenBank/DDBJ databases">
        <title>Large-scale comparative analyses of tick genomes elucidate their genetic diversity and vector capacities.</title>
        <authorList>
            <person name="Jia N."/>
            <person name="Wang J."/>
            <person name="Shi W."/>
            <person name="Du L."/>
            <person name="Sun Y."/>
            <person name="Zhan W."/>
            <person name="Jiang J."/>
            <person name="Wang Q."/>
            <person name="Zhang B."/>
            <person name="Ji P."/>
            <person name="Sakyi L.B."/>
            <person name="Cui X."/>
            <person name="Yuan T."/>
            <person name="Jiang B."/>
            <person name="Yang W."/>
            <person name="Lam T.T.-Y."/>
            <person name="Chang Q."/>
            <person name="Ding S."/>
            <person name="Wang X."/>
            <person name="Zhu J."/>
            <person name="Ruan X."/>
            <person name="Zhao L."/>
            <person name="Wei J."/>
            <person name="Que T."/>
            <person name="Du C."/>
            <person name="Cheng J."/>
            <person name="Dai P."/>
            <person name="Han X."/>
            <person name="Huang E."/>
            <person name="Gao Y."/>
            <person name="Liu J."/>
            <person name="Shao H."/>
            <person name="Ye R."/>
            <person name="Li L."/>
            <person name="Wei W."/>
            <person name="Wang X."/>
            <person name="Wang C."/>
            <person name="Yang T."/>
            <person name="Huo Q."/>
            <person name="Li W."/>
            <person name="Guo W."/>
            <person name="Chen H."/>
            <person name="Zhou L."/>
            <person name="Ni X."/>
            <person name="Tian J."/>
            <person name="Zhou Y."/>
            <person name="Sheng Y."/>
            <person name="Liu T."/>
            <person name="Pan Y."/>
            <person name="Xia L."/>
            <person name="Li J."/>
            <person name="Zhao F."/>
            <person name="Cao W."/>
        </authorList>
    </citation>
    <scope>NUCLEOTIDE SEQUENCE</scope>
    <source>
        <strain evidence="1">Dsil-2018</strain>
    </source>
</reference>
<proteinExistence type="predicted"/>
<dbReference type="EMBL" id="CM023474">
    <property type="protein sequence ID" value="KAH7949670.1"/>
    <property type="molecule type" value="Genomic_DNA"/>
</dbReference>
<protein>
    <submittedName>
        <fullName evidence="1">Uncharacterized protein</fullName>
    </submittedName>
</protein>
<evidence type="ECO:0000313" key="1">
    <source>
        <dbReference type="EMBL" id="KAH7949670.1"/>
    </source>
</evidence>
<gene>
    <name evidence="1" type="ORF">HPB49_013643</name>
</gene>
<comment type="caution">
    <text evidence="1">The sequence shown here is derived from an EMBL/GenBank/DDBJ whole genome shotgun (WGS) entry which is preliminary data.</text>
</comment>